<reference evidence="1 2" key="1">
    <citation type="journal article" date="2013" name="Genome Announc.">
        <title>Draft Genome Sequences of Two Pairs of Human Intestinal Bifidobacterium longum subsp. longum Strains, 44B and 1-6B and 35B and 2-2B, Consecutively Isolated from Two Children after a 5-Year Time Period.</title>
        <authorList>
            <person name="Shkoporov A.N."/>
            <person name="Efimov B.A."/>
            <person name="Khokhlova E.V."/>
            <person name="Chaplin A.V."/>
            <person name="Kafarskaya L.I."/>
            <person name="Durkin A.S."/>
            <person name="McCorrison J."/>
            <person name="Torralba M."/>
            <person name="Gillis M."/>
            <person name="Sutton G."/>
            <person name="Weibel D.B."/>
            <person name="Nelson K.E."/>
            <person name="Smeianov V.V."/>
        </authorList>
    </citation>
    <scope>NUCLEOTIDE SEQUENCE [LARGE SCALE GENOMIC DNA]</scope>
    <source>
        <strain evidence="1 2">1-6B</strain>
    </source>
</reference>
<dbReference type="Gene3D" id="1.25.10.90">
    <property type="match status" value="1"/>
</dbReference>
<dbReference type="Pfam" id="PF08713">
    <property type="entry name" value="DNA_alkylation"/>
    <property type="match status" value="1"/>
</dbReference>
<dbReference type="Proteomes" id="UP000006410">
    <property type="component" value="Unassembled WGS sequence"/>
</dbReference>
<organism evidence="1 2">
    <name type="scientific">Bifidobacterium longum subsp. longum 1-6B</name>
    <dbReference type="NCBI Taxonomy" id="1161744"/>
    <lineage>
        <taxon>Bacteria</taxon>
        <taxon>Bacillati</taxon>
        <taxon>Actinomycetota</taxon>
        <taxon>Actinomycetes</taxon>
        <taxon>Bifidobacteriales</taxon>
        <taxon>Bifidobacteriaceae</taxon>
        <taxon>Bifidobacterium</taxon>
    </lineage>
</organism>
<dbReference type="CDD" id="cd06561">
    <property type="entry name" value="AlkD_like"/>
    <property type="match status" value="1"/>
</dbReference>
<protein>
    <submittedName>
        <fullName evidence="1">DNA alkylation repair enzyme</fullName>
    </submittedName>
</protein>
<evidence type="ECO:0000313" key="2">
    <source>
        <dbReference type="Proteomes" id="UP000006410"/>
    </source>
</evidence>
<dbReference type="RefSeq" id="WP_007055125.1">
    <property type="nucleotide sequence ID" value="NZ_AJTF01000023.1"/>
</dbReference>
<dbReference type="EMBL" id="AJTF01000023">
    <property type="protein sequence ID" value="EIJ28085.1"/>
    <property type="molecule type" value="Genomic_DNA"/>
</dbReference>
<dbReference type="InterPro" id="IPR014825">
    <property type="entry name" value="DNA_alkylation"/>
</dbReference>
<dbReference type="PANTHER" id="PTHR41291">
    <property type="entry name" value="DNA ALKYLATION REPAIR PROTEIN"/>
    <property type="match status" value="1"/>
</dbReference>
<dbReference type="PANTHER" id="PTHR41291:SF1">
    <property type="entry name" value="DNA ALKYLATION REPAIR PROTEIN"/>
    <property type="match status" value="1"/>
</dbReference>
<dbReference type="AlphaFoldDB" id="A0AA87IGR6"/>
<proteinExistence type="predicted"/>
<name>A0AA87IGR6_BIFLL</name>
<accession>A0AA87IGR6</accession>
<dbReference type="InterPro" id="IPR016024">
    <property type="entry name" value="ARM-type_fold"/>
</dbReference>
<sequence>MNSKEIVDYLKSEASEKYKENVIKMGIPEKFCIGVSTSTLRKFAKKLDKSNELAFELWNTHYHEARLLAVLIFDHKCLTYDQIDTLMSEVSSWDLCDHLCKNLIVKLDFYEDFIFDWIAADHIYKKRASFVLIAASAIHDKSMTKETLDSYLKLIYENSCCEHDHIKKAASWALREIGKTDFEYTEKALLTAYDLLASGNKTQIWIAKDAIKELETVVKVKERKRLITSNSKMGRER</sequence>
<comment type="caution">
    <text evidence="1">The sequence shown here is derived from an EMBL/GenBank/DDBJ whole genome shotgun (WGS) entry which is preliminary data.</text>
</comment>
<dbReference type="SUPFAM" id="SSF48371">
    <property type="entry name" value="ARM repeat"/>
    <property type="match status" value="1"/>
</dbReference>
<evidence type="ECO:0000313" key="1">
    <source>
        <dbReference type="EMBL" id="EIJ28085.1"/>
    </source>
</evidence>
<gene>
    <name evidence="1" type="ORF">HMPREF1313_1909</name>
</gene>